<dbReference type="PANTHER" id="PTHR43706">
    <property type="entry name" value="NADH DEHYDROGENASE"/>
    <property type="match status" value="1"/>
</dbReference>
<dbReference type="Pfam" id="PF22366">
    <property type="entry name" value="NDH2_C"/>
    <property type="match status" value="1"/>
</dbReference>
<dbReference type="InterPro" id="IPR054585">
    <property type="entry name" value="NDH2-like_C"/>
</dbReference>
<dbReference type="EMBL" id="SMDR01000003">
    <property type="protein sequence ID" value="TNJ33049.1"/>
    <property type="molecule type" value="Genomic_DNA"/>
</dbReference>
<dbReference type="PANTHER" id="PTHR43706:SF47">
    <property type="entry name" value="EXTERNAL NADH-UBIQUINONE OXIDOREDUCTASE 1, MITOCHONDRIAL-RELATED"/>
    <property type="match status" value="1"/>
</dbReference>
<evidence type="ECO:0000313" key="12">
    <source>
        <dbReference type="EMBL" id="TNJ33049.1"/>
    </source>
</evidence>
<organism evidence="12 13">
    <name type="scientific">Arenimonas terrae</name>
    <dbReference type="NCBI Taxonomy" id="2546226"/>
    <lineage>
        <taxon>Bacteria</taxon>
        <taxon>Pseudomonadati</taxon>
        <taxon>Pseudomonadota</taxon>
        <taxon>Gammaproteobacteria</taxon>
        <taxon>Lysobacterales</taxon>
        <taxon>Lysobacteraceae</taxon>
        <taxon>Arenimonas</taxon>
    </lineage>
</organism>
<dbReference type="RefSeq" id="WP_139449154.1">
    <property type="nucleotide sequence ID" value="NZ_SMDR01000003.1"/>
</dbReference>
<evidence type="ECO:0000259" key="10">
    <source>
        <dbReference type="Pfam" id="PF07992"/>
    </source>
</evidence>
<dbReference type="OrthoDB" id="9781621at2"/>
<dbReference type="InterPro" id="IPR023753">
    <property type="entry name" value="FAD/NAD-binding_dom"/>
</dbReference>
<comment type="similarity">
    <text evidence="1">Belongs to the NADH dehydrogenase family.</text>
</comment>
<evidence type="ECO:0000256" key="8">
    <source>
        <dbReference type="ARBA" id="ARBA00047599"/>
    </source>
</evidence>
<feature type="domain" description="FAD/NAD(P)-binding" evidence="10">
    <location>
        <begin position="10"/>
        <end position="325"/>
    </location>
</feature>
<gene>
    <name evidence="12" type="ORF">E1B00_12105</name>
</gene>
<dbReference type="PRINTS" id="PR00411">
    <property type="entry name" value="PNDRDTASEI"/>
</dbReference>
<feature type="domain" description="External alternative NADH-ubiquinone oxidoreductase-like C-terminal" evidence="11">
    <location>
        <begin position="350"/>
        <end position="399"/>
    </location>
</feature>
<dbReference type="InterPro" id="IPR036188">
    <property type="entry name" value="FAD/NAD-bd_sf"/>
</dbReference>
<comment type="catalytic activity">
    <reaction evidence="8">
        <text>a quinone + NADH + H(+) = a quinol + NAD(+)</text>
        <dbReference type="Rhea" id="RHEA:46160"/>
        <dbReference type="ChEBI" id="CHEBI:15378"/>
        <dbReference type="ChEBI" id="CHEBI:24646"/>
        <dbReference type="ChEBI" id="CHEBI:57540"/>
        <dbReference type="ChEBI" id="CHEBI:57945"/>
        <dbReference type="ChEBI" id="CHEBI:132124"/>
        <dbReference type="EC" id="1.6.5.9"/>
    </reaction>
</comment>
<accession>A0A5C4RQ33</accession>
<dbReference type="AlphaFoldDB" id="A0A5C4RQ33"/>
<evidence type="ECO:0000256" key="1">
    <source>
        <dbReference type="ARBA" id="ARBA00005272"/>
    </source>
</evidence>
<keyword evidence="7" id="KW-0520">NAD</keyword>
<protein>
    <recommendedName>
        <fullName evidence="2">NADH:ubiquinone reductase (non-electrogenic)</fullName>
        <ecNumber evidence="2">1.6.5.9</ecNumber>
    </recommendedName>
</protein>
<dbReference type="GO" id="GO:0050136">
    <property type="term" value="F:NADH dehydrogenase (quinone) (non-electrogenic) activity"/>
    <property type="evidence" value="ECO:0007669"/>
    <property type="project" value="UniProtKB-EC"/>
</dbReference>
<evidence type="ECO:0000256" key="7">
    <source>
        <dbReference type="ARBA" id="ARBA00023027"/>
    </source>
</evidence>
<keyword evidence="6" id="KW-0560">Oxidoreductase</keyword>
<keyword evidence="9" id="KW-1133">Transmembrane helix</keyword>
<evidence type="ECO:0000256" key="9">
    <source>
        <dbReference type="SAM" id="Phobius"/>
    </source>
</evidence>
<name>A0A5C4RQ33_9GAMM</name>
<proteinExistence type="inferred from homology"/>
<evidence type="ECO:0000256" key="6">
    <source>
        <dbReference type="ARBA" id="ARBA00023002"/>
    </source>
</evidence>
<keyword evidence="3" id="KW-0285">Flavoprotein</keyword>
<evidence type="ECO:0000256" key="5">
    <source>
        <dbReference type="ARBA" id="ARBA00022946"/>
    </source>
</evidence>
<keyword evidence="5" id="KW-0809">Transit peptide</keyword>
<dbReference type="InterPro" id="IPR045024">
    <property type="entry name" value="NDH-2"/>
</dbReference>
<dbReference type="EC" id="1.6.5.9" evidence="2"/>
<evidence type="ECO:0000256" key="4">
    <source>
        <dbReference type="ARBA" id="ARBA00022827"/>
    </source>
</evidence>
<reference evidence="12 13" key="1">
    <citation type="submission" date="2019-03" db="EMBL/GenBank/DDBJ databases">
        <title>Arenimonas daejeonensis sp. nov., isolated from compost.</title>
        <authorList>
            <person name="Jeon C.O."/>
        </authorList>
    </citation>
    <scope>NUCLEOTIDE SEQUENCE [LARGE SCALE GENOMIC DNA]</scope>
    <source>
        <strain evidence="12 13">R29</strain>
    </source>
</reference>
<keyword evidence="9" id="KW-0812">Transmembrane</keyword>
<keyword evidence="9" id="KW-0472">Membrane</keyword>
<dbReference type="SUPFAM" id="SSF51905">
    <property type="entry name" value="FAD/NAD(P)-binding domain"/>
    <property type="match status" value="1"/>
</dbReference>
<evidence type="ECO:0000256" key="3">
    <source>
        <dbReference type="ARBA" id="ARBA00022630"/>
    </source>
</evidence>
<keyword evidence="4" id="KW-0274">FAD</keyword>
<dbReference type="Gene3D" id="3.50.50.100">
    <property type="match status" value="1"/>
</dbReference>
<dbReference type="PRINTS" id="PR00368">
    <property type="entry name" value="FADPNR"/>
</dbReference>
<feature type="transmembrane region" description="Helical" evidence="9">
    <location>
        <begin position="367"/>
        <end position="389"/>
    </location>
</feature>
<dbReference type="Proteomes" id="UP000305760">
    <property type="component" value="Unassembled WGS sequence"/>
</dbReference>
<evidence type="ECO:0000259" key="11">
    <source>
        <dbReference type="Pfam" id="PF22366"/>
    </source>
</evidence>
<comment type="caution">
    <text evidence="12">The sequence shown here is derived from an EMBL/GenBank/DDBJ whole genome shotgun (WGS) entry which is preliminary data.</text>
</comment>
<dbReference type="Pfam" id="PF07992">
    <property type="entry name" value="Pyr_redox_2"/>
    <property type="match status" value="1"/>
</dbReference>
<evidence type="ECO:0000313" key="13">
    <source>
        <dbReference type="Proteomes" id="UP000305760"/>
    </source>
</evidence>
<sequence>MTMTTNEQPHVLILGGGFGGLWATRALASAPVRITLVDRTNHHLFQPLLYQVATAGLSAPDIAAPLRHILRGQKNVIVRMDEALAIDLAAREVTLAEGRIGYDYLLVATGAAHAYFGRDEWAEHAPGLKTLDDALAIRARVLSAFEAAEREDDPARREALMNFVVIGGGPTGVELAGTLAEIARHTLPREFRRADVRNARVHLVEAGPRVLATMPPELSEKTRAQLLRLGVEVHTGAPVTQIDAEGVSMGERRIASRTVLWAAGVAASPLGRQLGVVTDRAGRVPVAPDLSLPEHPEVFVVGDLASVQQDGKPVPGVAPAAKQMGAHVAGVIRDRLRGLPGKPFRYRDYGNLATIGRMAAVVDFGRLRFSGILAWWFWLVAHLFFLIGFRNRIIVLVNWGWSYWTYQRHARIIVRGGDPQARSTRAA</sequence>
<keyword evidence="13" id="KW-1185">Reference proteome</keyword>
<evidence type="ECO:0000256" key="2">
    <source>
        <dbReference type="ARBA" id="ARBA00012637"/>
    </source>
</evidence>